<comment type="caution">
    <text evidence="1">The sequence shown here is derived from an EMBL/GenBank/DDBJ whole genome shotgun (WGS) entry which is preliminary data.</text>
</comment>
<reference evidence="1" key="1">
    <citation type="submission" date="2018-07" db="EMBL/GenBank/DDBJ databases">
        <authorList>
            <consortium name="GenomeTrakr network: Whole genome sequencing for foodborne pathogen traceback"/>
        </authorList>
    </citation>
    <scope>NUCLEOTIDE SEQUENCE</scope>
    <source>
        <strain evidence="1">CFSAN018538</strain>
    </source>
</reference>
<accession>A0A5U2F6X2</accession>
<name>A0A5U2F6X2_SALER</name>
<evidence type="ECO:0000313" key="1">
    <source>
        <dbReference type="EMBL" id="EBP0012436.1"/>
    </source>
</evidence>
<gene>
    <name evidence="1" type="ORF">HX37_16775</name>
</gene>
<dbReference type="AlphaFoldDB" id="A0A5U2F6X2"/>
<protein>
    <submittedName>
        <fullName evidence="1">Uncharacterized protein</fullName>
    </submittedName>
</protein>
<proteinExistence type="predicted"/>
<sequence length="270" mass="31519">MGGYFPLPVRRDERVSVQSLKGFTRPRCGLIKGGVCMNGKQRNLQKRDITLSFLAKFGFSTRTIICALLNVKVNAQKGFFDSLVSQGLVDIKRIPAARHEIITITQEGLRAAEIIDNGIKVKHIKKYALPYLIHTYSIQSFLAKNINVVKEWYSESEMADMRFYRRPDLLYRTDKFKAALEIELNRKAADRIYYNYQQHIQDWQQGRFNFVDYRLADENMLNFYKILHDKESWPLYKLDGVKLRAVDQYDPSAAKRAGLFNFRINQPYSL</sequence>
<organism evidence="1">
    <name type="scientific">Salmonella enterica</name>
    <name type="common">Salmonella choleraesuis</name>
    <dbReference type="NCBI Taxonomy" id="28901"/>
    <lineage>
        <taxon>Bacteria</taxon>
        <taxon>Pseudomonadati</taxon>
        <taxon>Pseudomonadota</taxon>
        <taxon>Gammaproteobacteria</taxon>
        <taxon>Enterobacterales</taxon>
        <taxon>Enterobacteriaceae</taxon>
        <taxon>Salmonella</taxon>
    </lineage>
</organism>
<dbReference type="EMBL" id="AAGKHU010000060">
    <property type="protein sequence ID" value="EBP0012436.1"/>
    <property type="molecule type" value="Genomic_DNA"/>
</dbReference>